<name>A0A3S9MZZ8_9FLAO</name>
<proteinExistence type="predicted"/>
<dbReference type="PANTHER" id="PTHR34585:SF22">
    <property type="entry name" value="HELIX-TURN-HELIX DOMAIN-CONTAINING PROTEIN"/>
    <property type="match status" value="1"/>
</dbReference>
<dbReference type="GO" id="GO:0003677">
    <property type="term" value="F:DNA binding"/>
    <property type="evidence" value="ECO:0007669"/>
    <property type="project" value="UniProtKB-KW"/>
</dbReference>
<dbReference type="Proteomes" id="UP000279600">
    <property type="component" value="Chromosome"/>
</dbReference>
<dbReference type="EMBL" id="CP034549">
    <property type="protein sequence ID" value="AZQ44855.1"/>
    <property type="molecule type" value="Genomic_DNA"/>
</dbReference>
<dbReference type="InterPro" id="IPR041657">
    <property type="entry name" value="HTH_17"/>
</dbReference>
<dbReference type="Pfam" id="PF12728">
    <property type="entry name" value="HTH_17"/>
    <property type="match status" value="1"/>
</dbReference>
<dbReference type="AlphaFoldDB" id="A0A3S9MZZ8"/>
<gene>
    <name evidence="2" type="ORF">EJ995_11675</name>
</gene>
<evidence type="ECO:0000259" key="1">
    <source>
        <dbReference type="Pfam" id="PF12728"/>
    </source>
</evidence>
<dbReference type="KEGG" id="noj:EJ995_11675"/>
<dbReference type="SUPFAM" id="SSF46955">
    <property type="entry name" value="Putative DNA-binding domain"/>
    <property type="match status" value="1"/>
</dbReference>
<protein>
    <submittedName>
        <fullName evidence="2">DNA-binding protein</fullName>
    </submittedName>
</protein>
<keyword evidence="2" id="KW-0238">DNA-binding</keyword>
<dbReference type="PANTHER" id="PTHR34585">
    <property type="match status" value="1"/>
</dbReference>
<dbReference type="RefSeq" id="WP_126448570.1">
    <property type="nucleotide sequence ID" value="NZ_CP034549.1"/>
</dbReference>
<organism evidence="2 3">
    <name type="scientific">Nonlabens ponticola</name>
    <dbReference type="NCBI Taxonomy" id="2496866"/>
    <lineage>
        <taxon>Bacteria</taxon>
        <taxon>Pseudomonadati</taxon>
        <taxon>Bacteroidota</taxon>
        <taxon>Flavobacteriia</taxon>
        <taxon>Flavobacteriales</taxon>
        <taxon>Flavobacteriaceae</taxon>
        <taxon>Nonlabens</taxon>
    </lineage>
</organism>
<dbReference type="OrthoDB" id="1524679at2"/>
<evidence type="ECO:0000313" key="2">
    <source>
        <dbReference type="EMBL" id="AZQ44855.1"/>
    </source>
</evidence>
<dbReference type="InterPro" id="IPR009061">
    <property type="entry name" value="DNA-bd_dom_put_sf"/>
</dbReference>
<accession>A0A3S9MZZ8</accession>
<evidence type="ECO:0000313" key="3">
    <source>
        <dbReference type="Proteomes" id="UP000279600"/>
    </source>
</evidence>
<feature type="domain" description="Helix-turn-helix" evidence="1">
    <location>
        <begin position="45"/>
        <end position="93"/>
    </location>
</feature>
<keyword evidence="3" id="KW-1185">Reference proteome</keyword>
<sequence length="97" mass="11382">MMTEESKISIIPFGELRKLFLPLHDKLSQLETKLDKTSSNQVKKYYRNKDLKLLFGISQNTIIKYRNNGNIPFTTIGDVYLYPVEEIDKVLSKNWVE</sequence>
<reference evidence="2 3" key="1">
    <citation type="submission" date="2018-12" db="EMBL/GenBank/DDBJ databases">
        <title>Complete genome of Nonlabens sp. MJ115.</title>
        <authorList>
            <person name="Choi H.S."/>
            <person name="Jung J."/>
        </authorList>
    </citation>
    <scope>NUCLEOTIDE SEQUENCE [LARGE SCALE GENOMIC DNA]</scope>
    <source>
        <strain evidence="2 3">MJ115</strain>
    </source>
</reference>